<feature type="chain" id="PRO_5034377762" description="Non-reducing end beta-L-arabinofuranosidase-like GH127 middle domain-containing protein" evidence="1">
    <location>
        <begin position="25"/>
        <end position="682"/>
    </location>
</feature>
<gene>
    <name evidence="3" type="ORF">IFM46972_04632</name>
</gene>
<protein>
    <recommendedName>
        <fullName evidence="2">Non-reducing end beta-L-arabinofuranosidase-like GH127 middle domain-containing protein</fullName>
    </recommendedName>
</protein>
<dbReference type="AlphaFoldDB" id="A0A8H3NKA2"/>
<accession>A0A8H3NKA2</accession>
<comment type="caution">
    <text evidence="3">The sequence shown here is derived from an EMBL/GenBank/DDBJ whole genome shotgun (WGS) entry which is preliminary data.</text>
</comment>
<dbReference type="Pfam" id="PF20736">
    <property type="entry name" value="Glyco_hydro127M"/>
    <property type="match status" value="1"/>
</dbReference>
<evidence type="ECO:0000256" key="1">
    <source>
        <dbReference type="SAM" id="SignalP"/>
    </source>
</evidence>
<sequence>MHLLTVERQICLLSTLAVSQLAFATPNRRDAHADDELLPHTFEPLPLGSIKPRGWLSDQLHLMADGLPGHEHDFYPIVTDSLWLGGHTDYNDLNEGLPYWFNGLVPLAYLTDGQRLKDQVLNVADYVLSHQHDDGWLGPETSPSARNFWGRSPMMLGLSQLAEAEAGTELETRILDAMHRFVDLMHSMLSDNYRGLVQQTQDDVDDRWGRARAADMVLSLQWLYERDPRAQGQTILDCMRMFHEKALDWEHWYTDEVYLKDDLDTISPDITDANDPFEHGVNVAMGLKSGAVFRRLTHDEGLATSALRAVNWTSRYHGTVSGSIIGDERISGLSPASGVELCTVVETMFSLSYLYHALGDNSLADQCELAAFNALPVMTLPDWSAHQYVAQTNQPISHRLDHSPFQNVDEMGQTFGLEPNYPCCTVNHPQGYPKFVSAAFVTYGQNGIAHALLGPMSVKTSTKSGTQVRIVCETEYPFSQRLVYTINADAPFDFSVRIPTWSASHTISVNGSPPAGETPDTRTGMLKVPLGQGSSEVVVTLAAEVHVQRRANDTVAIYYGNLLYAIPVQYTQTSQPAQGYPNLPDNIRDYGLHPTGSWAYAIDPSSLRYNGFDGALSNPLWTLGAPTSITARVCEIQWELKDGYAPNPPRKGDRACQGEPVEIDLVPYGSAKLHMAELPVME</sequence>
<dbReference type="InterPro" id="IPR049046">
    <property type="entry name" value="Beta-AFase-like_GH127_middle"/>
</dbReference>
<dbReference type="SUPFAM" id="SSF48208">
    <property type="entry name" value="Six-hairpin glycosidases"/>
    <property type="match status" value="1"/>
</dbReference>
<dbReference type="Proteomes" id="UP000465221">
    <property type="component" value="Unassembled WGS sequence"/>
</dbReference>
<evidence type="ECO:0000313" key="4">
    <source>
        <dbReference type="Proteomes" id="UP000465221"/>
    </source>
</evidence>
<reference evidence="3 4" key="1">
    <citation type="submission" date="2020-01" db="EMBL/GenBank/DDBJ databases">
        <title>Draft genome sequence of Aspergillus udagawae IFM 46972.</title>
        <authorList>
            <person name="Takahashi H."/>
            <person name="Yaguchi T."/>
        </authorList>
    </citation>
    <scope>NUCLEOTIDE SEQUENCE [LARGE SCALE GENOMIC DNA]</scope>
    <source>
        <strain evidence="3 4">IFM 46972</strain>
    </source>
</reference>
<evidence type="ECO:0000259" key="2">
    <source>
        <dbReference type="Pfam" id="PF20736"/>
    </source>
</evidence>
<dbReference type="EMBL" id="BLKC01000026">
    <property type="protein sequence ID" value="GFF35663.1"/>
    <property type="molecule type" value="Genomic_DNA"/>
</dbReference>
<dbReference type="InterPro" id="IPR008928">
    <property type="entry name" value="6-hairpin_glycosidase_sf"/>
</dbReference>
<name>A0A8H3NKA2_9EURO</name>
<dbReference type="GO" id="GO:0005975">
    <property type="term" value="P:carbohydrate metabolic process"/>
    <property type="evidence" value="ECO:0007669"/>
    <property type="project" value="InterPro"/>
</dbReference>
<organism evidence="3 4">
    <name type="scientific">Aspergillus udagawae</name>
    <dbReference type="NCBI Taxonomy" id="91492"/>
    <lineage>
        <taxon>Eukaryota</taxon>
        <taxon>Fungi</taxon>
        <taxon>Dikarya</taxon>
        <taxon>Ascomycota</taxon>
        <taxon>Pezizomycotina</taxon>
        <taxon>Eurotiomycetes</taxon>
        <taxon>Eurotiomycetidae</taxon>
        <taxon>Eurotiales</taxon>
        <taxon>Aspergillaceae</taxon>
        <taxon>Aspergillus</taxon>
        <taxon>Aspergillus subgen. Fumigati</taxon>
    </lineage>
</organism>
<feature type="signal peptide" evidence="1">
    <location>
        <begin position="1"/>
        <end position="24"/>
    </location>
</feature>
<evidence type="ECO:0000313" key="3">
    <source>
        <dbReference type="EMBL" id="GFF35663.1"/>
    </source>
</evidence>
<feature type="domain" description="Non-reducing end beta-L-arabinofuranosidase-like GH127 middle" evidence="2">
    <location>
        <begin position="455"/>
        <end position="515"/>
    </location>
</feature>
<proteinExistence type="predicted"/>
<keyword evidence="1" id="KW-0732">Signal</keyword>